<dbReference type="GO" id="GO:0003677">
    <property type="term" value="F:DNA binding"/>
    <property type="evidence" value="ECO:0007669"/>
    <property type="project" value="InterPro"/>
</dbReference>
<evidence type="ECO:0000313" key="3">
    <source>
        <dbReference type="EMBL" id="KAF6207335.1"/>
    </source>
</evidence>
<evidence type="ECO:0000256" key="1">
    <source>
        <dbReference type="ARBA" id="ARBA00004123"/>
    </source>
</evidence>
<dbReference type="Pfam" id="PF05225">
    <property type="entry name" value="HTH_psq"/>
    <property type="match status" value="1"/>
</dbReference>
<dbReference type="OrthoDB" id="6614335at2759"/>
<feature type="domain" description="HTH psq-type" evidence="2">
    <location>
        <begin position="1303"/>
        <end position="1337"/>
    </location>
</feature>
<dbReference type="GO" id="GO:0005634">
    <property type="term" value="C:nucleus"/>
    <property type="evidence" value="ECO:0007669"/>
    <property type="project" value="UniProtKB-SubCell"/>
</dbReference>
<keyword evidence="4" id="KW-1185">Reference proteome</keyword>
<evidence type="ECO:0000313" key="4">
    <source>
        <dbReference type="Proteomes" id="UP000466442"/>
    </source>
</evidence>
<sequence length="1574" mass="177963">MESKEEIYDSEKKLTDAVKGDVQMGNRDQIGRRQRKIAGVNNIVTMLGFVAYKITDVMLKNVKAASSGKQTGTVFYREHQFIANRIREEEEERQKALKEYPYILNYLESIVKTIKTVDQTIAVYQHLRALAVTGTFFASIWELTLKLGAQPIVRMGILPNLEINQTLEDGTPLGFSPPTVAPWIERYLYMKSLSREPLQELSRINFQQEFIQFLTTSSSGRESVPSDVFSHKTLSKALRKRVPAFAMESKEEIYDSEKKLTDAVKGDVQMGNRDQIGRRQRKIAGVNNIVTMLGFVAYKITDVMLKNVKAASSGKQTGTVFYREHQFIANRIREEEEERQKALKEYPYILNYLESIVKTIKTVDQTIAVYQHLRALAVTGTFFASIWELTLKLGAQPIVRMGILPNLEINQTLEDGTPLGFSPPTVAPWIERYLYMKSLSREPLQELSRINFQQEFIQFLTTSSSGRESVPSDVFSHKTLSKALRKRVPAFAMESKEEIYDSEKKLTDAVKGDVQMGNRDQIGRRQRKIAGVNNIVTMLGFVAYKITDVMLKNVKAASSGKQTGTVFYREHQFIANRIREEEEERQKALKEYPYILNYLESIVKTIKTVDQTIAVYQHLRALAVTGTFFASIWELTLKLGAQPIVRMGILPNLEINQTLEDGTPLGFSPPTVAPWIERYLYMKSLSREPLQELSRINFQQEFIQFLTTSSSGRESVPSDVFSHKTLSKALRKRVPAFAMESKEEIYDSEKKLTDAVKGDVQMGNRDQIGRRQRKIAGVNNIVTMLGFVAYKITDVMLKNVKAASSALRKRVPAFAMESKEEIYDSEKKLTDAVKGDVQMGNRDQIGRRQRKIAGVNNIVTMLGFVAYKITDVMLKNVKAASSALRKRVPAFAMESKEEIYDSEKKLTDAVKGDVQMGNRDQIGRRQRKIAGVNNIVTMLGFVAYKITDVMLKNVKAASSALRKRVPAFAMESKEEIYDSEKKLTDAVKGDVQMGNRDQIGRRQRKIAGVNNIVTMLGFVAYKITDVMLKNVKAASSGKQTGTVFYREHQFIANRIREEEEERQKALKEYPYILNYLESIVKTIKTVDQTIAVYQHLRALAVTGTFFASIWELTLKLGAQPIVRMGILPNLEINQTLEDGTPLGFSPPTVAPWIERYLYMKSLSREPLQELSRINFQQEFIQFLTTSSSGRESVPSDVFSHKTLSKALRKRVPAFAMESKEEIYDSEKKLTDAVKGDVQMGNRDQIGRRQRKIAGVNNIVTMLGFVAYKITDVMLKNVKAASSGKQTGTVVMGRPYRTFAQAVLEKAANAVRKGKSLRKAEELFGVPKSSIQRHMKGKHQGKYGWSPVFTKDEEDTIAECLGLAADWGFPLALRIRSGITSLTTPKTLLKMDLATVLVEEEPVWIPNMLWQHQVEVQIVNPRKIWTPTMNKSYEGSLLTNESSVDSINAILGVNVTSGTPSPEASYLITMLLSVWNDLEKQQENLRLQLTRADTTYESIKRFLSNPPSDTTHISARGKREVVGTIDTQGLIKSVSSTVKSSTMRQGATDAMLREIYLGKITDSPMTLWIINLIRR</sequence>
<accession>A0A8S9XIC7</accession>
<dbReference type="InterPro" id="IPR007889">
    <property type="entry name" value="HTH_Psq"/>
</dbReference>
<dbReference type="EMBL" id="WIXP02000008">
    <property type="protein sequence ID" value="KAF6207335.1"/>
    <property type="molecule type" value="Genomic_DNA"/>
</dbReference>
<reference evidence="3" key="1">
    <citation type="journal article" date="2021" name="Mol. Ecol. Resour.">
        <title>Apolygus lucorum genome provides insights into omnivorousness and mesophyll feeding.</title>
        <authorList>
            <person name="Liu Y."/>
            <person name="Liu H."/>
            <person name="Wang H."/>
            <person name="Huang T."/>
            <person name="Liu B."/>
            <person name="Yang B."/>
            <person name="Yin L."/>
            <person name="Li B."/>
            <person name="Zhang Y."/>
            <person name="Zhang S."/>
            <person name="Jiang F."/>
            <person name="Zhang X."/>
            <person name="Ren Y."/>
            <person name="Wang B."/>
            <person name="Wang S."/>
            <person name="Lu Y."/>
            <person name="Wu K."/>
            <person name="Fan W."/>
            <person name="Wang G."/>
        </authorList>
    </citation>
    <scope>NUCLEOTIDE SEQUENCE</scope>
    <source>
        <strain evidence="3">12Hb</strain>
    </source>
</reference>
<gene>
    <name evidence="3" type="ORF">GE061_018576</name>
</gene>
<comment type="subcellular location">
    <subcellularLocation>
        <location evidence="1">Nucleus</location>
    </subcellularLocation>
</comment>
<dbReference type="SUPFAM" id="SSF46689">
    <property type="entry name" value="Homeodomain-like"/>
    <property type="match status" value="1"/>
</dbReference>
<dbReference type="Pfam" id="PF22212">
    <property type="entry name" value="CPV_RdRP_pol_dom"/>
    <property type="match status" value="8"/>
</dbReference>
<organism evidence="3 4">
    <name type="scientific">Apolygus lucorum</name>
    <name type="common">Small green plant bug</name>
    <name type="synonym">Lygocoris lucorum</name>
    <dbReference type="NCBI Taxonomy" id="248454"/>
    <lineage>
        <taxon>Eukaryota</taxon>
        <taxon>Metazoa</taxon>
        <taxon>Ecdysozoa</taxon>
        <taxon>Arthropoda</taxon>
        <taxon>Hexapoda</taxon>
        <taxon>Insecta</taxon>
        <taxon>Pterygota</taxon>
        <taxon>Neoptera</taxon>
        <taxon>Paraneoptera</taxon>
        <taxon>Hemiptera</taxon>
        <taxon>Heteroptera</taxon>
        <taxon>Panheteroptera</taxon>
        <taxon>Cimicomorpha</taxon>
        <taxon>Miridae</taxon>
        <taxon>Mirini</taxon>
        <taxon>Apolygus</taxon>
    </lineage>
</organism>
<dbReference type="Proteomes" id="UP000466442">
    <property type="component" value="Unassembled WGS sequence"/>
</dbReference>
<comment type="caution">
    <text evidence="3">The sequence shown here is derived from an EMBL/GenBank/DDBJ whole genome shotgun (WGS) entry which is preliminary data.</text>
</comment>
<protein>
    <recommendedName>
        <fullName evidence="2">HTH psq-type domain-containing protein</fullName>
    </recommendedName>
</protein>
<proteinExistence type="predicted"/>
<name>A0A8S9XIC7_APOLU</name>
<dbReference type="Gene3D" id="1.10.10.60">
    <property type="entry name" value="Homeodomain-like"/>
    <property type="match status" value="1"/>
</dbReference>
<dbReference type="InterPro" id="IPR009057">
    <property type="entry name" value="Homeodomain-like_sf"/>
</dbReference>
<evidence type="ECO:0000259" key="2">
    <source>
        <dbReference type="Pfam" id="PF05225"/>
    </source>
</evidence>